<feature type="region of interest" description="Disordered" evidence="1">
    <location>
        <begin position="79"/>
        <end position="137"/>
    </location>
</feature>
<reference evidence="2" key="1">
    <citation type="submission" date="2022-01" db="EMBL/GenBank/DDBJ databases">
        <title>Colwellia maritima, isolated from seawater.</title>
        <authorList>
            <person name="Kristyanto S."/>
            <person name="Jung J."/>
            <person name="Jeon C.O."/>
        </authorList>
    </citation>
    <scope>NUCLEOTIDE SEQUENCE</scope>
    <source>
        <strain evidence="2">MSW7</strain>
    </source>
</reference>
<organism evidence="2 3">
    <name type="scientific">Colwellia maritima</name>
    <dbReference type="NCBI Taxonomy" id="2912588"/>
    <lineage>
        <taxon>Bacteria</taxon>
        <taxon>Pseudomonadati</taxon>
        <taxon>Pseudomonadota</taxon>
        <taxon>Gammaproteobacteria</taxon>
        <taxon>Alteromonadales</taxon>
        <taxon>Colwelliaceae</taxon>
        <taxon>Colwellia</taxon>
    </lineage>
</organism>
<keyword evidence="3" id="KW-1185">Reference proteome</keyword>
<evidence type="ECO:0008006" key="4">
    <source>
        <dbReference type="Google" id="ProtNLM"/>
    </source>
</evidence>
<dbReference type="EMBL" id="JAKKSL010000001">
    <property type="protein sequence ID" value="MCI2282695.1"/>
    <property type="molecule type" value="Genomic_DNA"/>
</dbReference>
<feature type="compositionally biased region" description="Basic and acidic residues" evidence="1">
    <location>
        <begin position="251"/>
        <end position="262"/>
    </location>
</feature>
<feature type="compositionally biased region" description="Polar residues" evidence="1">
    <location>
        <begin position="113"/>
        <end position="136"/>
    </location>
</feature>
<feature type="compositionally biased region" description="Polar residues" evidence="1">
    <location>
        <begin position="30"/>
        <end position="43"/>
    </location>
</feature>
<feature type="compositionally biased region" description="Polar residues" evidence="1">
    <location>
        <begin position="79"/>
        <end position="91"/>
    </location>
</feature>
<feature type="region of interest" description="Disordered" evidence="1">
    <location>
        <begin position="248"/>
        <end position="278"/>
    </location>
</feature>
<name>A0ABS9WXI2_9GAMM</name>
<dbReference type="InterPro" id="IPR021973">
    <property type="entry name" value="SprA-related"/>
</dbReference>
<dbReference type="Proteomes" id="UP001139646">
    <property type="component" value="Unassembled WGS sequence"/>
</dbReference>
<evidence type="ECO:0000313" key="2">
    <source>
        <dbReference type="EMBL" id="MCI2282695.1"/>
    </source>
</evidence>
<comment type="caution">
    <text evidence="2">The sequence shown here is derived from an EMBL/GenBank/DDBJ whole genome shotgun (WGS) entry which is preliminary data.</text>
</comment>
<feature type="region of interest" description="Disordered" evidence="1">
    <location>
        <begin position="21"/>
        <end position="67"/>
    </location>
</feature>
<proteinExistence type="predicted"/>
<dbReference type="Pfam" id="PF12118">
    <property type="entry name" value="SprA-related"/>
    <property type="match status" value="1"/>
</dbReference>
<accession>A0ABS9WXI2</accession>
<sequence length="334" mass="36216">MNITPQVPNLSIPTVLNPHTESLRRENNQREIITQPTATSQSAAEKGVASDRERSRTPAQNNANIDFVSIKEQAELANSSIAEQKQDQSGQHNDHSHSQNNQEENDDREVSAINGTADTTENNNSVNGDTQTSAQAVEQERIISELKQRDQEVRAHEAAHAAVGGSVTGSPNLSYENGPDGKRYAVDGEVAVDLSPVNGDPRATIAKMKKVHAAALAPMNPSSQDTQVASTATQVILQAQAELLSELGSVKSEEQGRVDKSETASTTKSFSAENDNNSAHEYDVLMNKTLNNQDEVLAEQPDVFVQRALRIESFYAGITQAYEKPPSNNFELTA</sequence>
<evidence type="ECO:0000313" key="3">
    <source>
        <dbReference type="Proteomes" id="UP001139646"/>
    </source>
</evidence>
<protein>
    <recommendedName>
        <fullName evidence="4">Catalase</fullName>
    </recommendedName>
</protein>
<feature type="compositionally biased region" description="Polar residues" evidence="1">
    <location>
        <begin position="263"/>
        <end position="277"/>
    </location>
</feature>
<evidence type="ECO:0000256" key="1">
    <source>
        <dbReference type="SAM" id="MobiDB-lite"/>
    </source>
</evidence>
<dbReference type="RefSeq" id="WP_242283620.1">
    <property type="nucleotide sequence ID" value="NZ_JAKKSL010000001.1"/>
</dbReference>
<gene>
    <name evidence="2" type="ORF">L3081_03820</name>
</gene>